<proteinExistence type="predicted"/>
<reference evidence="1 2" key="1">
    <citation type="submission" date="2024-02" db="EMBL/GenBank/DDBJ databases">
        <title>Deinococcus xinjiangensis NBRC 107630.</title>
        <authorList>
            <person name="Ichikawa N."/>
            <person name="Katano-Makiyama Y."/>
            <person name="Hidaka K."/>
        </authorList>
    </citation>
    <scope>NUCLEOTIDE SEQUENCE [LARGE SCALE GENOMIC DNA]</scope>
    <source>
        <strain evidence="1 2">NBRC 107630</strain>
    </source>
</reference>
<dbReference type="RefSeq" id="WP_353544426.1">
    <property type="nucleotide sequence ID" value="NZ_BAABRN010000131.1"/>
</dbReference>
<evidence type="ECO:0000313" key="2">
    <source>
        <dbReference type="Proteomes" id="UP001458946"/>
    </source>
</evidence>
<organism evidence="1 2">
    <name type="scientific">Deinococcus xinjiangensis</name>
    <dbReference type="NCBI Taxonomy" id="457454"/>
    <lineage>
        <taxon>Bacteria</taxon>
        <taxon>Thermotogati</taxon>
        <taxon>Deinococcota</taxon>
        <taxon>Deinococci</taxon>
        <taxon>Deinococcales</taxon>
        <taxon>Deinococcaceae</taxon>
        <taxon>Deinococcus</taxon>
    </lineage>
</organism>
<dbReference type="EMBL" id="BAABRN010000131">
    <property type="protein sequence ID" value="GAA5504471.1"/>
    <property type="molecule type" value="Genomic_DNA"/>
</dbReference>
<dbReference type="Proteomes" id="UP001458946">
    <property type="component" value="Unassembled WGS sequence"/>
</dbReference>
<keyword evidence="2" id="KW-1185">Reference proteome</keyword>
<accession>A0ABP9VII1</accession>
<evidence type="ECO:0000313" key="1">
    <source>
        <dbReference type="EMBL" id="GAA5504471.1"/>
    </source>
</evidence>
<sequence>MTKREELEKLLKSEPYVSIPSWEFQLKAVDNDIAYLSDYQLEGIKEGLDDYLTSGKYPKPIKDNDPL</sequence>
<name>A0ABP9VII1_9DEIO</name>
<protein>
    <submittedName>
        <fullName evidence="1">Uncharacterized protein</fullName>
    </submittedName>
</protein>
<comment type="caution">
    <text evidence="1">The sequence shown here is derived from an EMBL/GenBank/DDBJ whole genome shotgun (WGS) entry which is preliminary data.</text>
</comment>
<gene>
    <name evidence="1" type="ORF">Dxin01_04245</name>
</gene>